<evidence type="ECO:0000313" key="2">
    <source>
        <dbReference type="Proteomes" id="UP001732700"/>
    </source>
</evidence>
<name>A0ACD5ZK78_AVESA</name>
<sequence>MQEEVDGNWDDGHDLEEEMGFRQGSASKVGGVVDMEDDVYLEFDDDEEEVTEAPEPGTWKLLARYMANFKPNTKSMFDRFTDEVWKLRTGIRYSERGKNYYMITLFSKGDYDFVMRGGPWIFKRHALIVKKFDAAAQPSESVLDSVPVWVRIYDVPWRKQNKTWGMRYGDSLGEALEVDVPSKEQDQNEFLRVRVELPYDKRLQTQITTEVKGKPGEVKVFKLKYERVPYYCSHCGFMGHHKEECEKERRGIPSLDYDAYELRCSPYKKYVHRAHYIPPAWQASARRNLSFASFGTSESHKSGRSSREFQRQNYRHERRSPMPQVGSHGADDEDEMRPLMDATPPREYDGEQIGLYDGFEEEGKQIMADVEMNLADKVGALEVAPLARSPHSGRFEGRAAKQTFVQFPDDEAPLAEEAGFDRLKIMIAPGMMEYMQNIEVAGVASGSGSRGPTYSDMIPAMQNLSNLQVSFGSATDVTMTPADTILGKRAAEESEVQGPRLDLGLSLNYGAPSDGMMQQRGKMQGARQEAGDTRNMELVYSRAKNTRATGHVPSSTPDLWDGADGLHQHGQRQAADKQGEDARARRGKGKLIGRGRLAATGHGASGKLTRPNVWSCQGQ</sequence>
<evidence type="ECO:0000313" key="1">
    <source>
        <dbReference type="EnsemblPlants" id="AVESA.00010b.r2.6DG1168210.1.CDS.1"/>
    </source>
</evidence>
<organism evidence="1 2">
    <name type="scientific">Avena sativa</name>
    <name type="common">Oat</name>
    <dbReference type="NCBI Taxonomy" id="4498"/>
    <lineage>
        <taxon>Eukaryota</taxon>
        <taxon>Viridiplantae</taxon>
        <taxon>Streptophyta</taxon>
        <taxon>Embryophyta</taxon>
        <taxon>Tracheophyta</taxon>
        <taxon>Spermatophyta</taxon>
        <taxon>Magnoliopsida</taxon>
        <taxon>Liliopsida</taxon>
        <taxon>Poales</taxon>
        <taxon>Poaceae</taxon>
        <taxon>BOP clade</taxon>
        <taxon>Pooideae</taxon>
        <taxon>Poodae</taxon>
        <taxon>Poeae</taxon>
        <taxon>Poeae Chloroplast Group 1 (Aveneae type)</taxon>
        <taxon>Aveninae</taxon>
        <taxon>Avena</taxon>
    </lineage>
</organism>
<proteinExistence type="predicted"/>
<dbReference type="EnsemblPlants" id="AVESA.00010b.r2.6DG1168210.1">
    <property type="protein sequence ID" value="AVESA.00010b.r2.6DG1168210.1.CDS.1"/>
    <property type="gene ID" value="AVESA.00010b.r2.6DG1168210"/>
</dbReference>
<accession>A0ACD5ZK78</accession>
<keyword evidence="2" id="KW-1185">Reference proteome</keyword>
<reference evidence="1" key="2">
    <citation type="submission" date="2025-09" db="UniProtKB">
        <authorList>
            <consortium name="EnsemblPlants"/>
        </authorList>
    </citation>
    <scope>IDENTIFICATION</scope>
</reference>
<reference evidence="1" key="1">
    <citation type="submission" date="2021-05" db="EMBL/GenBank/DDBJ databases">
        <authorList>
            <person name="Scholz U."/>
            <person name="Mascher M."/>
            <person name="Fiebig A."/>
        </authorList>
    </citation>
    <scope>NUCLEOTIDE SEQUENCE [LARGE SCALE GENOMIC DNA]</scope>
</reference>
<protein>
    <submittedName>
        <fullName evidence="1">Uncharacterized protein</fullName>
    </submittedName>
</protein>
<dbReference type="Proteomes" id="UP001732700">
    <property type="component" value="Chromosome 6D"/>
</dbReference>